<feature type="coiled-coil region" evidence="1">
    <location>
        <begin position="381"/>
        <end position="408"/>
    </location>
</feature>
<keyword evidence="1" id="KW-0175">Coiled coil</keyword>
<dbReference type="PATRIC" id="fig|1598.90.peg.451"/>
<reference evidence="2 3" key="1">
    <citation type="submission" date="2014-06" db="EMBL/GenBank/DDBJ databases">
        <title>Genetic determinant of reutericyclin biosynthesis of Lactobacillus reuteri.</title>
        <authorList>
            <person name="Lin X."/>
            <person name="Duar R."/>
            <person name="Walter J."/>
            <person name="Gaenzle M."/>
        </authorList>
    </citation>
    <scope>NUCLEOTIDE SEQUENCE [LARGE SCALE GENOMIC DNA]</scope>
    <source>
        <strain evidence="2 3">LTH2584</strain>
    </source>
</reference>
<evidence type="ECO:0000256" key="1">
    <source>
        <dbReference type="SAM" id="Coils"/>
    </source>
</evidence>
<comment type="caution">
    <text evidence="2">The sequence shown here is derived from an EMBL/GenBank/DDBJ whole genome shotgun (WGS) entry which is preliminary data.</text>
</comment>
<sequence>MTQPMLNQASNYDAKNSYTFTFTYLGAEHTTTNTLSIREDGPGTKPVYEKDQVSLDKNHILPAKTLNNGTAYLAKVRVKLKEGYSEWSPEIKFTCYTTPRILFDTIDQHQFIYTNDVLMSAIYTQAQNEPVTSYQYTLYDQRHVALVKYPIRKPERNSPTRFSERVSNIKKGKLYYIGLKVVTEHGIIYEQLQEFTAQYITPSVSGIIQPTMNKDDGQIVVDLFLKQLLGTSARAYIPHRKNDNADNYTYWKDDYVFVPKENPLIYTKLAMAKASDWIGKFWVMNVQNGLFLDFSPAEDRGQHIKFYKHDDYITCEKEFGQIKSRTRSNVIKDLKLRPFYMFVYVKEYRVEIKIVPDQTFKDDDWNEELSKEELSQYGEITKETQQMIDAAEAKINAARQRLQQIHDEHWQQYITKVEQAISDARARILGQNELRDRVMEIDDQYWDYFENTEMINYWKELAKAERESEAKYEIYRTEYEQRINDTLSEIKSGAMTLDDGRLKLTQYSLVYSFILREVIDFNDTKLTLDGLQELYNDYLQKYK</sequence>
<dbReference type="AlphaFoldDB" id="A0A073JN90"/>
<dbReference type="Gene3D" id="2.60.40.10">
    <property type="entry name" value="Immunoglobulins"/>
    <property type="match status" value="1"/>
</dbReference>
<evidence type="ECO:0000313" key="3">
    <source>
        <dbReference type="Proteomes" id="UP000027731"/>
    </source>
</evidence>
<dbReference type="Proteomes" id="UP000027731">
    <property type="component" value="Unassembled WGS sequence"/>
</dbReference>
<accession>A0A073JN90</accession>
<name>A0A073JN90_LIMRT</name>
<dbReference type="EMBL" id="JOSX01000010">
    <property type="protein sequence ID" value="KEK16057.1"/>
    <property type="molecule type" value="Genomic_DNA"/>
</dbReference>
<dbReference type="InterPro" id="IPR013783">
    <property type="entry name" value="Ig-like_fold"/>
</dbReference>
<organism evidence="2 3">
    <name type="scientific">Limosilactobacillus reuteri</name>
    <name type="common">Lactobacillus reuteri</name>
    <dbReference type="NCBI Taxonomy" id="1598"/>
    <lineage>
        <taxon>Bacteria</taxon>
        <taxon>Bacillati</taxon>
        <taxon>Bacillota</taxon>
        <taxon>Bacilli</taxon>
        <taxon>Lactobacillales</taxon>
        <taxon>Lactobacillaceae</taxon>
        <taxon>Limosilactobacillus</taxon>
    </lineage>
</organism>
<gene>
    <name evidence="2" type="ORF">LR3_08210</name>
</gene>
<proteinExistence type="predicted"/>
<protein>
    <submittedName>
        <fullName evidence="2">Uncharacterized protein</fullName>
    </submittedName>
</protein>
<evidence type="ECO:0000313" key="2">
    <source>
        <dbReference type="EMBL" id="KEK16057.1"/>
    </source>
</evidence>